<keyword evidence="2" id="KW-1185">Reference proteome</keyword>
<evidence type="ECO:0000313" key="1">
    <source>
        <dbReference type="EMBL" id="PPJ25924.1"/>
    </source>
</evidence>
<dbReference type="RefSeq" id="WP_104363858.1">
    <property type="nucleotide sequence ID" value="NZ_PSZD01000014.1"/>
</dbReference>
<evidence type="ECO:0008006" key="3">
    <source>
        <dbReference type="Google" id="ProtNLM"/>
    </source>
</evidence>
<organism evidence="1 2">
    <name type="scientific">Nocardia nova</name>
    <dbReference type="NCBI Taxonomy" id="37330"/>
    <lineage>
        <taxon>Bacteria</taxon>
        <taxon>Bacillati</taxon>
        <taxon>Actinomycetota</taxon>
        <taxon>Actinomycetes</taxon>
        <taxon>Mycobacteriales</taxon>
        <taxon>Nocardiaceae</taxon>
        <taxon>Nocardia</taxon>
    </lineage>
</organism>
<proteinExistence type="predicted"/>
<dbReference type="Proteomes" id="UP000238356">
    <property type="component" value="Unassembled WGS sequence"/>
</dbReference>
<evidence type="ECO:0000313" key="2">
    <source>
        <dbReference type="Proteomes" id="UP000238356"/>
    </source>
</evidence>
<accession>A0A2S6A2M1</accession>
<dbReference type="AlphaFoldDB" id="A0A2S6A2M1"/>
<protein>
    <recommendedName>
        <fullName evidence="3">DinB-like domain-containing protein</fullName>
    </recommendedName>
</protein>
<sequence>MLDTTALSDAYRTLLEAADAVADSTPTIVPAPGEWNADRILGHVCLITAATIAAASAVAAGEHTTYDNRIALDIWTIDRVVELAGGSTGLRDRLRRQAEVLCGLSGPALSETELDTVVPTRLLSNDTVLVDQPLPLRDLITGLTDVELPGHTEQLQALLHGRPTEAPV</sequence>
<reference evidence="1 2" key="1">
    <citation type="submission" date="2018-02" db="EMBL/GenBank/DDBJ databases">
        <title>8 Nocardia nova and 1 Nocardia cyriacigeorgica strain used for evolution to TMP-SMX.</title>
        <authorList>
            <person name="Mehta H."/>
            <person name="Weng J."/>
            <person name="Shamoo Y."/>
        </authorList>
    </citation>
    <scope>NUCLEOTIDE SEQUENCE [LARGE SCALE GENOMIC DNA]</scope>
    <source>
        <strain evidence="1 2">BAA2227</strain>
    </source>
</reference>
<gene>
    <name evidence="1" type="ORF">C5F51_21745</name>
</gene>
<comment type="caution">
    <text evidence="1">The sequence shown here is derived from an EMBL/GenBank/DDBJ whole genome shotgun (WGS) entry which is preliminary data.</text>
</comment>
<dbReference type="EMBL" id="PSZD01000014">
    <property type="protein sequence ID" value="PPJ25924.1"/>
    <property type="molecule type" value="Genomic_DNA"/>
</dbReference>
<name>A0A2S6A2M1_9NOCA</name>